<dbReference type="STRING" id="75743.A0A401PFS3"/>
<dbReference type="OrthoDB" id="9946040at2759"/>
<dbReference type="PANTHER" id="PTHR15305">
    <property type="entry name" value="MELANOMA ANTIGEN RECOGNIZED BY T-CELLS 1"/>
    <property type="match status" value="1"/>
</dbReference>
<dbReference type="AlphaFoldDB" id="A0A401PFS3"/>
<dbReference type="EMBL" id="BFAA01003563">
    <property type="protein sequence ID" value="GCB71990.1"/>
    <property type="molecule type" value="Genomic_DNA"/>
</dbReference>
<dbReference type="PANTHER" id="PTHR15305:SF0">
    <property type="entry name" value="MELANOMA ANTIGEN RECOGNIZED BY T-CELLS 1"/>
    <property type="match status" value="1"/>
</dbReference>
<organism evidence="2 3">
    <name type="scientific">Scyliorhinus torazame</name>
    <name type="common">Cloudy catshark</name>
    <name type="synonym">Catulus torazame</name>
    <dbReference type="NCBI Taxonomy" id="75743"/>
    <lineage>
        <taxon>Eukaryota</taxon>
        <taxon>Metazoa</taxon>
        <taxon>Chordata</taxon>
        <taxon>Craniata</taxon>
        <taxon>Vertebrata</taxon>
        <taxon>Chondrichthyes</taxon>
        <taxon>Elasmobranchii</taxon>
        <taxon>Galeomorphii</taxon>
        <taxon>Galeoidea</taxon>
        <taxon>Carcharhiniformes</taxon>
        <taxon>Scyliorhinidae</taxon>
        <taxon>Scyliorhinus</taxon>
    </lineage>
</organism>
<keyword evidence="1" id="KW-0812">Transmembrane</keyword>
<dbReference type="InterPro" id="IPR029242">
    <property type="entry name" value="MLANA"/>
</dbReference>
<accession>A0A401PFS3</accession>
<keyword evidence="1" id="KW-0472">Membrane</keyword>
<evidence type="ECO:0008006" key="4">
    <source>
        <dbReference type="Google" id="ProtNLM"/>
    </source>
</evidence>
<dbReference type="Pfam" id="PF14991">
    <property type="entry name" value="MLANA"/>
    <property type="match status" value="1"/>
</dbReference>
<gene>
    <name evidence="2" type="ORF">scyTo_0008994</name>
</gene>
<proteinExistence type="predicted"/>
<comment type="caution">
    <text evidence="2">The sequence shown here is derived from an EMBL/GenBank/DDBJ whole genome shotgun (WGS) entry which is preliminary data.</text>
</comment>
<dbReference type="OMA" id="YYHSEEG"/>
<name>A0A401PFS3_SCYTO</name>
<dbReference type="Proteomes" id="UP000288216">
    <property type="component" value="Unassembled WGS sequence"/>
</dbReference>
<evidence type="ECO:0000256" key="1">
    <source>
        <dbReference type="SAM" id="Phobius"/>
    </source>
</evidence>
<dbReference type="GO" id="GO:0042470">
    <property type="term" value="C:melanosome"/>
    <property type="evidence" value="ECO:0007669"/>
    <property type="project" value="InterPro"/>
</dbReference>
<feature type="transmembrane region" description="Helical" evidence="1">
    <location>
        <begin position="26"/>
        <end position="47"/>
    </location>
</feature>
<reference evidence="2 3" key="1">
    <citation type="journal article" date="2018" name="Nat. Ecol. Evol.">
        <title>Shark genomes provide insights into elasmobranch evolution and the origin of vertebrates.</title>
        <authorList>
            <person name="Hara Y"/>
            <person name="Yamaguchi K"/>
            <person name="Onimaru K"/>
            <person name="Kadota M"/>
            <person name="Koyanagi M"/>
            <person name="Keeley SD"/>
            <person name="Tatsumi K"/>
            <person name="Tanaka K"/>
            <person name="Motone F"/>
            <person name="Kageyama Y"/>
            <person name="Nozu R"/>
            <person name="Adachi N"/>
            <person name="Nishimura O"/>
            <person name="Nakagawa R"/>
            <person name="Tanegashima C"/>
            <person name="Kiyatake I"/>
            <person name="Matsumoto R"/>
            <person name="Murakumo K"/>
            <person name="Nishida K"/>
            <person name="Terakita A"/>
            <person name="Kuratani S"/>
            <person name="Sato K"/>
            <person name="Hyodo S Kuraku.S."/>
        </authorList>
    </citation>
    <scope>NUCLEOTIDE SEQUENCE [LARGE SCALE GENOMIC DNA]</scope>
</reference>
<sequence length="118" mass="12943">MPKGDHTLQGVIGPVRGGSYIKSEEAIGIALLVIILAALLIIGCWYYKKRNGYVILQNRHLSNTAMGSLLARYYHSEEGNPLETKASLNDYTQTNLIPNAPPAYEKIASEQLPPAYSP</sequence>
<evidence type="ECO:0000313" key="3">
    <source>
        <dbReference type="Proteomes" id="UP000288216"/>
    </source>
</evidence>
<protein>
    <recommendedName>
        <fullName evidence="4">Melanoma antigen recognized by T-cells 1</fullName>
    </recommendedName>
</protein>
<keyword evidence="1" id="KW-1133">Transmembrane helix</keyword>
<keyword evidence="3" id="KW-1185">Reference proteome</keyword>
<evidence type="ECO:0000313" key="2">
    <source>
        <dbReference type="EMBL" id="GCB71990.1"/>
    </source>
</evidence>